<organism evidence="2 3">
    <name type="scientific">Rhizobium dioscoreae</name>
    <dbReference type="NCBI Taxonomy" id="2653122"/>
    <lineage>
        <taxon>Bacteria</taxon>
        <taxon>Pseudomonadati</taxon>
        <taxon>Pseudomonadota</taxon>
        <taxon>Alphaproteobacteria</taxon>
        <taxon>Hyphomicrobiales</taxon>
        <taxon>Rhizobiaceae</taxon>
        <taxon>Rhizobium/Agrobacterium group</taxon>
        <taxon>Rhizobium</taxon>
    </lineage>
</organism>
<proteinExistence type="predicted"/>
<name>A0ABQ0Z7F9_9HYPH</name>
<evidence type="ECO:0000313" key="3">
    <source>
        <dbReference type="Proteomes" id="UP000390335"/>
    </source>
</evidence>
<reference evidence="2 3" key="1">
    <citation type="journal article" date="2020" name="Genome Biol. Evol.">
        <title>Rhizobium dioscoreae sp. nov., a plant growth-promoting bacterium isolated from yam (Dioscorea species).</title>
        <authorList>
            <person name="Ouyabe M."/>
            <person name="Tanaka N."/>
            <person name="Shiwa Y."/>
            <person name="Fujita N."/>
            <person name="Kikuno H."/>
            <person name="Babil P."/>
            <person name="Shiwachi H."/>
        </authorList>
    </citation>
    <scope>NUCLEOTIDE SEQUENCE [LARGE SCALE GENOMIC DNA]</scope>
    <source>
        <strain evidence="2 3">S-93</strain>
    </source>
</reference>
<evidence type="ECO:0000313" key="2">
    <source>
        <dbReference type="EMBL" id="GES51449.1"/>
    </source>
</evidence>
<accession>A0ABQ0Z7F9</accession>
<keyword evidence="1" id="KW-0472">Membrane</keyword>
<evidence type="ECO:0000256" key="1">
    <source>
        <dbReference type="SAM" id="Phobius"/>
    </source>
</evidence>
<keyword evidence="3" id="KW-1185">Reference proteome</keyword>
<protein>
    <submittedName>
        <fullName evidence="2">Uncharacterized protein</fullName>
    </submittedName>
</protein>
<dbReference type="Proteomes" id="UP000390335">
    <property type="component" value="Unassembled WGS sequence"/>
</dbReference>
<feature type="transmembrane region" description="Helical" evidence="1">
    <location>
        <begin position="27"/>
        <end position="53"/>
    </location>
</feature>
<keyword evidence="1" id="KW-1133">Transmembrane helix</keyword>
<sequence>MAASLSRKPRRQKASPLFEPKDVSPRLVLWVTLGLFLGMGLSVLLVFGILWWIAPNAAPPRTKFGSKQAELGPRLEVSPSANRELLQRQAEQRLQGYGWIDRQVGAAHIPIDRAMVILAARGWPDHDEREEAR</sequence>
<comment type="caution">
    <text evidence="2">The sequence shown here is derived from an EMBL/GenBank/DDBJ whole genome shotgun (WGS) entry which is preliminary data.</text>
</comment>
<keyword evidence="1" id="KW-0812">Transmembrane</keyword>
<gene>
    <name evidence="2" type="ORF">RsS93_40630</name>
</gene>
<dbReference type="EMBL" id="BLAJ01000004">
    <property type="protein sequence ID" value="GES51449.1"/>
    <property type="molecule type" value="Genomic_DNA"/>
</dbReference>